<dbReference type="EMBL" id="LATX01001642">
    <property type="protein sequence ID" value="KTB39723.1"/>
    <property type="molecule type" value="Genomic_DNA"/>
</dbReference>
<feature type="region of interest" description="Disordered" evidence="1">
    <location>
        <begin position="135"/>
        <end position="190"/>
    </location>
</feature>
<reference evidence="2 3" key="1">
    <citation type="submission" date="2015-12" db="EMBL/GenBank/DDBJ databases">
        <title>Draft genome sequence of Moniliophthora roreri, the causal agent of frosty pod rot of cacao.</title>
        <authorList>
            <person name="Aime M.C."/>
            <person name="Diaz-Valderrama J.R."/>
            <person name="Kijpornyongpan T."/>
            <person name="Phillips-Mora W."/>
        </authorList>
    </citation>
    <scope>NUCLEOTIDE SEQUENCE [LARGE SCALE GENOMIC DNA]</scope>
    <source>
        <strain evidence="2 3">MCA 2952</strain>
    </source>
</reference>
<evidence type="ECO:0000313" key="3">
    <source>
        <dbReference type="Proteomes" id="UP000054988"/>
    </source>
</evidence>
<dbReference type="Proteomes" id="UP000054988">
    <property type="component" value="Unassembled WGS sequence"/>
</dbReference>
<feature type="compositionally biased region" description="Low complexity" evidence="1">
    <location>
        <begin position="237"/>
        <end position="279"/>
    </location>
</feature>
<evidence type="ECO:0000313" key="2">
    <source>
        <dbReference type="EMBL" id="KTB39723.1"/>
    </source>
</evidence>
<feature type="compositionally biased region" description="Acidic residues" evidence="1">
    <location>
        <begin position="601"/>
        <end position="611"/>
    </location>
</feature>
<comment type="caution">
    <text evidence="2">The sequence shown here is derived from an EMBL/GenBank/DDBJ whole genome shotgun (WGS) entry which is preliminary data.</text>
</comment>
<feature type="compositionally biased region" description="Basic residues" evidence="1">
    <location>
        <begin position="81"/>
        <end position="91"/>
    </location>
</feature>
<dbReference type="AlphaFoldDB" id="A0A0W0FTQ0"/>
<feature type="compositionally biased region" description="Polar residues" evidence="1">
    <location>
        <begin position="364"/>
        <end position="387"/>
    </location>
</feature>
<feature type="region of interest" description="Disordered" evidence="1">
    <location>
        <begin position="1"/>
        <end position="122"/>
    </location>
</feature>
<feature type="compositionally biased region" description="Low complexity" evidence="1">
    <location>
        <begin position="494"/>
        <end position="507"/>
    </location>
</feature>
<feature type="compositionally biased region" description="Basic residues" evidence="1">
    <location>
        <begin position="47"/>
        <end position="59"/>
    </location>
</feature>
<feature type="compositionally biased region" description="Low complexity" evidence="1">
    <location>
        <begin position="157"/>
        <end position="173"/>
    </location>
</feature>
<feature type="compositionally biased region" description="Pro residues" evidence="1">
    <location>
        <begin position="110"/>
        <end position="122"/>
    </location>
</feature>
<dbReference type="eggNOG" id="ENOG502SU89">
    <property type="taxonomic scope" value="Eukaryota"/>
</dbReference>
<sequence>MAADTQESERKRKKSGVSKTQAAAKASEQDIADTAGYETDATSSGKTRTKLKKKSKNRKGSGDAGYETDDGYISSTAGHPPLHKSKSKSRFFKLGNRSKTQIDDDENREVPPPVPMPPPPVFRLPIAERFATTLGNVNKGATAEPPLGPPPSLPIASSTNSPLSTSSSSFITTPKELDLTDGPSLLPDLGSKRNFVHFASTLQKDVAYSRDSGSSDNHMQSGSNSLFSKLNFTSFEPFSSSNNSSPVKTKVPAVTFPTTRPSSPPTTSKPVISYPITRSPSPPPSPPTIQIIPNPLPNNKESTKNVPKPLFLHRVPSDLGKGLNPQMNRSPLPEDWSPAGSPFVVLTPNPTPSPTIEPRRLGAQKSNSSDTVTKQPSRLQIPSSATPSRDHSPARSPVVPSTDYIVPSPRPGVNDTYFTPPVIHHSPYSDLPPVTPPPTSPLPDVPSANAPDNQDSGSYFASQQHRRPEPSHSNTNLTVNSTLQRGRESPFPSPSNSSTNLTINSTPQRGRESPFPSRPVLPSSHRTSHRPQPGTGYAGFESRVKVKRYRDLYGWGGQIEDDRGTSPIPDIYMQDTSSREPDSRRHRPRQSTKVGIKVEEPSDDEGYGGEDGFGDSDYYDEEEMNYVVNGMFSDRSVSDLGHYGGDQRETEAALSRSHSYEALRDRYQNPQTTIAVTRPRGRGGRSTSRPSSPNVQSKRGFDYVDDVDSSDDKSRYPDDEVTAGRATMYSTLGGDLSRRGSWESGSRVSFMDNEKSQQARERFLRRVDMFYDETGREKPSPAPRGIGRGAIPAVPPVPRLPKGVRQPPIGSSKVWI</sequence>
<name>A0A0W0FTQ0_MONRR</name>
<organism evidence="2 3">
    <name type="scientific">Moniliophthora roreri</name>
    <name type="common">Frosty pod rot fungus</name>
    <name type="synonym">Monilia roreri</name>
    <dbReference type="NCBI Taxonomy" id="221103"/>
    <lineage>
        <taxon>Eukaryota</taxon>
        <taxon>Fungi</taxon>
        <taxon>Dikarya</taxon>
        <taxon>Basidiomycota</taxon>
        <taxon>Agaricomycotina</taxon>
        <taxon>Agaricomycetes</taxon>
        <taxon>Agaricomycetidae</taxon>
        <taxon>Agaricales</taxon>
        <taxon>Marasmiineae</taxon>
        <taxon>Marasmiaceae</taxon>
        <taxon>Moniliophthora</taxon>
    </lineage>
</organism>
<evidence type="ECO:0000256" key="1">
    <source>
        <dbReference type="SAM" id="MobiDB-lite"/>
    </source>
</evidence>
<proteinExistence type="predicted"/>
<feature type="region of interest" description="Disordered" evidence="1">
    <location>
        <begin position="237"/>
        <end position="540"/>
    </location>
</feature>
<feature type="region of interest" description="Disordered" evidence="1">
    <location>
        <begin position="640"/>
        <end position="722"/>
    </location>
</feature>
<feature type="compositionally biased region" description="Basic and acidic residues" evidence="1">
    <location>
        <begin position="658"/>
        <end position="667"/>
    </location>
</feature>
<feature type="compositionally biased region" description="Pro residues" evidence="1">
    <location>
        <begin position="433"/>
        <end position="444"/>
    </location>
</feature>
<feature type="region of interest" description="Disordered" evidence="1">
    <location>
        <begin position="772"/>
        <end position="816"/>
    </location>
</feature>
<protein>
    <submittedName>
        <fullName evidence="2">Uncharacterized protein</fullName>
    </submittedName>
</protein>
<feature type="compositionally biased region" description="Polar residues" evidence="1">
    <location>
        <begin position="471"/>
        <end position="484"/>
    </location>
</feature>
<gene>
    <name evidence="2" type="ORF">WG66_7678</name>
</gene>
<accession>A0A0W0FTQ0</accession>
<feature type="region of interest" description="Disordered" evidence="1">
    <location>
        <begin position="556"/>
        <end position="611"/>
    </location>
</feature>
<feature type="compositionally biased region" description="Polar residues" evidence="1">
    <location>
        <begin position="450"/>
        <end position="463"/>
    </location>
</feature>